<dbReference type="InterPro" id="IPR052345">
    <property type="entry name" value="Rad_response_metalloprotease"/>
</dbReference>
<dbReference type="InterPro" id="IPR010359">
    <property type="entry name" value="IrrE_HExxH"/>
</dbReference>
<dbReference type="CDD" id="cd00093">
    <property type="entry name" value="HTH_XRE"/>
    <property type="match status" value="1"/>
</dbReference>
<reference evidence="3" key="1">
    <citation type="submission" date="2019-04" db="EMBL/GenBank/DDBJ databases">
        <title>Whole genome sequencing of oral phylogroup 2 treponemes.</title>
        <authorList>
            <person name="Chan Y."/>
            <person name="Zeng H.H."/>
            <person name="Yu X.L."/>
            <person name="Leung W.K."/>
            <person name="Watt R.M."/>
        </authorList>
    </citation>
    <scope>NUCLEOTIDE SEQUENCE</scope>
    <source>
        <strain evidence="3">OMZ 847</strain>
    </source>
</reference>
<dbReference type="SMART" id="SM00530">
    <property type="entry name" value="HTH_XRE"/>
    <property type="match status" value="1"/>
</dbReference>
<dbReference type="Gene3D" id="1.10.10.2910">
    <property type="match status" value="1"/>
</dbReference>
<dbReference type="Proteomes" id="UP001059401">
    <property type="component" value="Chromosome"/>
</dbReference>
<feature type="domain" description="HTH cro/C1-type" evidence="2">
    <location>
        <begin position="9"/>
        <end position="63"/>
    </location>
</feature>
<comment type="similarity">
    <text evidence="1">Belongs to the short-chain fatty acyl-CoA assimilation regulator (ScfR) family.</text>
</comment>
<dbReference type="PROSITE" id="PS50943">
    <property type="entry name" value="HTH_CROC1"/>
    <property type="match status" value="1"/>
</dbReference>
<protein>
    <submittedName>
        <fullName evidence="3">ImmA/IrrE family metallo-endopeptidase</fullName>
    </submittedName>
</protein>
<proteinExistence type="inferred from homology"/>
<evidence type="ECO:0000259" key="2">
    <source>
        <dbReference type="PROSITE" id="PS50943"/>
    </source>
</evidence>
<evidence type="ECO:0000256" key="1">
    <source>
        <dbReference type="ARBA" id="ARBA00007227"/>
    </source>
</evidence>
<organism evidence="3 4">
    <name type="scientific">Treponema putidum</name>
    <dbReference type="NCBI Taxonomy" id="221027"/>
    <lineage>
        <taxon>Bacteria</taxon>
        <taxon>Pseudomonadati</taxon>
        <taxon>Spirochaetota</taxon>
        <taxon>Spirochaetia</taxon>
        <taxon>Spirochaetales</taxon>
        <taxon>Treponemataceae</taxon>
        <taxon>Treponema</taxon>
    </lineage>
</organism>
<gene>
    <name evidence="3" type="ORF">E4N76_06290</name>
</gene>
<dbReference type="InterPro" id="IPR010982">
    <property type="entry name" value="Lambda_DNA-bd_dom_sf"/>
</dbReference>
<dbReference type="Pfam" id="PF01381">
    <property type="entry name" value="HTH_3"/>
    <property type="match status" value="1"/>
</dbReference>
<accession>A0ABY5HUB9</accession>
<dbReference type="PANTHER" id="PTHR43236">
    <property type="entry name" value="ANTITOXIN HIGA1"/>
    <property type="match status" value="1"/>
</dbReference>
<dbReference type="PANTHER" id="PTHR43236:SF1">
    <property type="entry name" value="BLL7220 PROTEIN"/>
    <property type="match status" value="1"/>
</dbReference>
<dbReference type="Pfam" id="PF06114">
    <property type="entry name" value="Peptidase_M78"/>
    <property type="match status" value="1"/>
</dbReference>
<dbReference type="Gene3D" id="1.10.260.40">
    <property type="entry name" value="lambda repressor-like DNA-binding domains"/>
    <property type="match status" value="1"/>
</dbReference>
<dbReference type="InterPro" id="IPR001387">
    <property type="entry name" value="Cro/C1-type_HTH"/>
</dbReference>
<evidence type="ECO:0000313" key="3">
    <source>
        <dbReference type="EMBL" id="UTY28645.1"/>
    </source>
</evidence>
<dbReference type="SUPFAM" id="SSF47413">
    <property type="entry name" value="lambda repressor-like DNA-binding domains"/>
    <property type="match status" value="1"/>
</dbReference>
<sequence>MSAFNGQNLKLARLYNGLTINELANKINISSQAESQYELGKIIPQFANLIKLADALNFPPSFFFQESMSSVKTGSSYFRSLMKTSKKYRDEQITKIRFLAELYTVLAEYIEFPPADLPENIEETKIPELSAQKLREYWNLGNEPIKNMVTLLEAKGLIITSFETSTNDIDAFSQYFEINEQPLYIIAFSDNKSSAARINFDLAHELGHIILHEWSEDNENISREEFKQHEKEANAFAAAFLLPKDKFTADLKFMPSDYCHYIELKKKWHVSIGAMLHRACELGVISQNQYQYNLRIMNSRNERINEPLDNVIPRTYPSLLSNAITLLIDNEVFTKASLIQEFANHGISMNSDELEKLLSLQKGYLSDKESGNINPFILKIK</sequence>
<dbReference type="EMBL" id="CP038802">
    <property type="protein sequence ID" value="UTY28645.1"/>
    <property type="molecule type" value="Genomic_DNA"/>
</dbReference>
<name>A0ABY5HUB9_9SPIR</name>
<dbReference type="RefSeq" id="WP_255806433.1">
    <property type="nucleotide sequence ID" value="NZ_CP038802.1"/>
</dbReference>
<keyword evidence="4" id="KW-1185">Reference proteome</keyword>
<evidence type="ECO:0000313" key="4">
    <source>
        <dbReference type="Proteomes" id="UP001059401"/>
    </source>
</evidence>